<sequence>MYIDMGPYWTGIGTYDKISTYLDKLCSTIDKRYHCNTIVQQARHDYQEMEYYNELLLTQHFNVHARRRRTAETVRRRRGLVNGIGYLANDLFGVLDSRFADQYVKDIETIHHNEKHLSNLWKNQTSIIEAEFNLMKKMETTVDRQHKLVNKKMMDLQDNASTLQHEIQNISYVQDFTLSAMAGNSLLQSLKRLQDTLLDTITDIYHGQISMHLLTPTQLKRELQIIYGQMPSELTLPITNIETDLQYIYKLLKVKARATLKYVIIEITFPLISRESFQLYKIIPVPHQTNNNMATITPVSEYVAVNLKKDSYFSINIYELSACLQHGTGYMCQLLKPILDLKNDESFCETNSSTNECKIQRSTCTNRWVELHLTSQHLYFCCGTYTIKIICGDQITIHQLSQAGVIGMSQECVIKGKDFSLYSIRHQSNQIDLTPSIYVPEFDQLNHIVNIKIPDEGSTDDGNLNASMTSLGEAIEKLKASDAEVDDISPHDIHHYVISYVLAAGALCAAAAWAWKSKRCCLHQGAAPGHRGEGRRRQRSAATPPPPRPQPRRVSHRRQESVMAPPPLRSTSEPDHSEVLSASELNNKSDISFRLHNYAKRWPSANYSAVKRGKKTDPGVPNDNMALENSIV</sequence>
<name>A0A0L7KQZ7_OPEBR</name>
<dbReference type="Pfam" id="PF12259">
    <property type="entry name" value="Baculo_F"/>
    <property type="match status" value="1"/>
</dbReference>
<evidence type="ECO:0000256" key="1">
    <source>
        <dbReference type="SAM" id="MobiDB-lite"/>
    </source>
</evidence>
<evidence type="ECO:0008006" key="4">
    <source>
        <dbReference type="Google" id="ProtNLM"/>
    </source>
</evidence>
<protein>
    <recommendedName>
        <fullName evidence="4">Envelope fusion protein</fullName>
    </recommendedName>
</protein>
<keyword evidence="3" id="KW-1185">Reference proteome</keyword>
<dbReference type="EMBL" id="JTDY01007142">
    <property type="protein sequence ID" value="KOB65434.1"/>
    <property type="molecule type" value="Genomic_DNA"/>
</dbReference>
<reference evidence="2 3" key="1">
    <citation type="journal article" date="2015" name="Genome Biol. Evol.">
        <title>The genome of winter moth (Operophtera brumata) provides a genomic perspective on sexual dimorphism and phenology.</title>
        <authorList>
            <person name="Derks M.F."/>
            <person name="Smit S."/>
            <person name="Salis L."/>
            <person name="Schijlen E."/>
            <person name="Bossers A."/>
            <person name="Mateman C."/>
            <person name="Pijl A.S."/>
            <person name="de Ridder D."/>
            <person name="Groenen M.A."/>
            <person name="Visser M.E."/>
            <person name="Megens H.J."/>
        </authorList>
    </citation>
    <scope>NUCLEOTIDE SEQUENCE [LARGE SCALE GENOMIC DNA]</scope>
    <source>
        <strain evidence="2">WM2013NL</strain>
        <tissue evidence="2">Head and thorax</tissue>
    </source>
</reference>
<feature type="region of interest" description="Disordered" evidence="1">
    <location>
        <begin position="610"/>
        <end position="632"/>
    </location>
</feature>
<dbReference type="InterPro" id="IPR022048">
    <property type="entry name" value="Envelope_fusion-like"/>
</dbReference>
<organism evidence="2 3">
    <name type="scientific">Operophtera brumata</name>
    <name type="common">Winter moth</name>
    <name type="synonym">Phalaena brumata</name>
    <dbReference type="NCBI Taxonomy" id="104452"/>
    <lineage>
        <taxon>Eukaryota</taxon>
        <taxon>Metazoa</taxon>
        <taxon>Ecdysozoa</taxon>
        <taxon>Arthropoda</taxon>
        <taxon>Hexapoda</taxon>
        <taxon>Insecta</taxon>
        <taxon>Pterygota</taxon>
        <taxon>Neoptera</taxon>
        <taxon>Endopterygota</taxon>
        <taxon>Lepidoptera</taxon>
        <taxon>Glossata</taxon>
        <taxon>Ditrysia</taxon>
        <taxon>Geometroidea</taxon>
        <taxon>Geometridae</taxon>
        <taxon>Larentiinae</taxon>
        <taxon>Operophtera</taxon>
    </lineage>
</organism>
<gene>
    <name evidence="2" type="ORF">OBRU01_22750</name>
</gene>
<dbReference type="Proteomes" id="UP000037510">
    <property type="component" value="Unassembled WGS sequence"/>
</dbReference>
<accession>A0A0L7KQZ7</accession>
<proteinExistence type="predicted"/>
<evidence type="ECO:0000313" key="2">
    <source>
        <dbReference type="EMBL" id="KOB65434.1"/>
    </source>
</evidence>
<dbReference type="AlphaFoldDB" id="A0A0L7KQZ7"/>
<feature type="region of interest" description="Disordered" evidence="1">
    <location>
        <begin position="526"/>
        <end position="583"/>
    </location>
</feature>
<evidence type="ECO:0000313" key="3">
    <source>
        <dbReference type="Proteomes" id="UP000037510"/>
    </source>
</evidence>
<comment type="caution">
    <text evidence="2">The sequence shown here is derived from an EMBL/GenBank/DDBJ whole genome shotgun (WGS) entry which is preliminary data.</text>
</comment>